<dbReference type="GO" id="GO:0005737">
    <property type="term" value="C:cytoplasm"/>
    <property type="evidence" value="ECO:0007669"/>
    <property type="project" value="UniProtKB-SubCell"/>
</dbReference>
<dbReference type="HAMAP" id="MF_00536">
    <property type="entry name" value="PdxA"/>
    <property type="match status" value="1"/>
</dbReference>
<evidence type="ECO:0000313" key="8">
    <source>
        <dbReference type="EMBL" id="RVQ66903.1"/>
    </source>
</evidence>
<comment type="pathway">
    <text evidence="7">Cofactor biosynthesis; pyridoxine 5'-phosphate biosynthesis; pyridoxine 5'-phosphate from D-erythrose 4-phosphate: step 4/5.</text>
</comment>
<dbReference type="UniPathway" id="UPA00244">
    <property type="reaction ID" value="UER00312"/>
</dbReference>
<dbReference type="GO" id="GO:0050570">
    <property type="term" value="F:4-hydroxythreonine-4-phosphate dehydrogenase activity"/>
    <property type="evidence" value="ECO:0007669"/>
    <property type="project" value="UniProtKB-UniRule"/>
</dbReference>
<dbReference type="PANTHER" id="PTHR30004:SF6">
    <property type="entry name" value="D-THREONATE 4-PHOSPHATE DEHYDROGENASE"/>
    <property type="match status" value="1"/>
</dbReference>
<organism evidence="8 9">
    <name type="scientific">Croceicoccus ponticola</name>
    <dbReference type="NCBI Taxonomy" id="2217664"/>
    <lineage>
        <taxon>Bacteria</taxon>
        <taxon>Pseudomonadati</taxon>
        <taxon>Pseudomonadota</taxon>
        <taxon>Alphaproteobacteria</taxon>
        <taxon>Sphingomonadales</taxon>
        <taxon>Erythrobacteraceae</taxon>
        <taxon>Croceicoccus</taxon>
    </lineage>
</organism>
<comment type="subunit">
    <text evidence="7">Homodimer.</text>
</comment>
<keyword evidence="9" id="KW-1185">Reference proteome</keyword>
<dbReference type="InterPro" id="IPR005255">
    <property type="entry name" value="PdxA_fam"/>
</dbReference>
<dbReference type="EC" id="1.1.1.262" evidence="7"/>
<comment type="catalytic activity">
    <reaction evidence="7">
        <text>4-(phosphooxy)-L-threonine + NAD(+) = 3-amino-2-oxopropyl phosphate + CO2 + NADH</text>
        <dbReference type="Rhea" id="RHEA:32275"/>
        <dbReference type="ChEBI" id="CHEBI:16526"/>
        <dbReference type="ChEBI" id="CHEBI:57279"/>
        <dbReference type="ChEBI" id="CHEBI:57540"/>
        <dbReference type="ChEBI" id="CHEBI:57945"/>
        <dbReference type="ChEBI" id="CHEBI:58452"/>
        <dbReference type="EC" id="1.1.1.262"/>
    </reaction>
</comment>
<dbReference type="Gene3D" id="3.40.718.10">
    <property type="entry name" value="Isopropylmalate Dehydrogenase"/>
    <property type="match status" value="1"/>
</dbReference>
<dbReference type="Pfam" id="PF04166">
    <property type="entry name" value="PdxA"/>
    <property type="match status" value="1"/>
</dbReference>
<dbReference type="GO" id="GO:0008270">
    <property type="term" value="F:zinc ion binding"/>
    <property type="evidence" value="ECO:0007669"/>
    <property type="project" value="UniProtKB-UniRule"/>
</dbReference>
<comment type="cofactor">
    <cofactor evidence="7">
        <name>Zn(2+)</name>
        <dbReference type="ChEBI" id="CHEBI:29105"/>
    </cofactor>
    <cofactor evidence="7">
        <name>Mg(2+)</name>
        <dbReference type="ChEBI" id="CHEBI:18420"/>
    </cofactor>
    <cofactor evidence="7">
        <name>Co(2+)</name>
        <dbReference type="ChEBI" id="CHEBI:48828"/>
    </cofactor>
    <text evidence="7">Binds 1 divalent metal cation per subunit. Can use ions such as Zn(2+), Mg(2+) or Co(2+).</text>
</comment>
<feature type="binding site" evidence="7">
    <location>
        <position position="166"/>
    </location>
    <ligand>
        <name>a divalent metal cation</name>
        <dbReference type="ChEBI" id="CHEBI:60240"/>
        <note>ligand shared between dimeric partners</note>
    </ligand>
</feature>
<keyword evidence="2 7" id="KW-0479">Metal-binding</keyword>
<dbReference type="GO" id="GO:0050897">
    <property type="term" value="F:cobalt ion binding"/>
    <property type="evidence" value="ECO:0007669"/>
    <property type="project" value="UniProtKB-UniRule"/>
</dbReference>
<feature type="binding site" evidence="7">
    <location>
        <position position="292"/>
    </location>
    <ligand>
        <name>substrate</name>
    </ligand>
</feature>
<dbReference type="NCBIfam" id="TIGR00557">
    <property type="entry name" value="pdxA"/>
    <property type="match status" value="1"/>
</dbReference>
<dbReference type="EMBL" id="RXOL01000003">
    <property type="protein sequence ID" value="RVQ66903.1"/>
    <property type="molecule type" value="Genomic_DNA"/>
</dbReference>
<evidence type="ECO:0000256" key="4">
    <source>
        <dbReference type="ARBA" id="ARBA00023002"/>
    </source>
</evidence>
<proteinExistence type="inferred from homology"/>
<comment type="function">
    <text evidence="7">Catalyzes the NAD(P)-dependent oxidation of 4-(phosphooxy)-L-threonine (HTP) into 2-amino-3-oxo-4-(phosphooxy)butyric acid which spontaneously decarboxylates to form 3-amino-2-oxopropyl phosphate (AHAP).</text>
</comment>
<keyword evidence="3 7" id="KW-0521">NADP</keyword>
<accession>A0A437GWX9</accession>
<comment type="subcellular location">
    <subcellularLocation>
        <location evidence="7">Cytoplasm</location>
    </subcellularLocation>
</comment>
<comment type="similarity">
    <text evidence="7">Belongs to the PdxA family.</text>
</comment>
<dbReference type="InterPro" id="IPR037510">
    <property type="entry name" value="PdxA"/>
</dbReference>
<feature type="binding site" evidence="7">
    <location>
        <position position="135"/>
    </location>
    <ligand>
        <name>substrate</name>
    </ligand>
</feature>
<comment type="miscellaneous">
    <text evidence="7">The active site is located at the dimer interface.</text>
</comment>
<evidence type="ECO:0000256" key="1">
    <source>
        <dbReference type="ARBA" id="ARBA00022490"/>
    </source>
</evidence>
<dbReference type="GO" id="GO:0000287">
    <property type="term" value="F:magnesium ion binding"/>
    <property type="evidence" value="ECO:0007669"/>
    <property type="project" value="UniProtKB-UniRule"/>
</dbReference>
<keyword evidence="4 7" id="KW-0560">Oxidoreductase</keyword>
<dbReference type="NCBIfam" id="NF003699">
    <property type="entry name" value="PRK05312.1"/>
    <property type="match status" value="1"/>
</dbReference>
<dbReference type="PANTHER" id="PTHR30004">
    <property type="entry name" value="4-HYDROXYTHREONINE-4-PHOSPHATE DEHYDROGENASE"/>
    <property type="match status" value="1"/>
</dbReference>
<comment type="caution">
    <text evidence="8">The sequence shown here is derived from an EMBL/GenBank/DDBJ whole genome shotgun (WGS) entry which is preliminary data.</text>
</comment>
<evidence type="ECO:0000256" key="6">
    <source>
        <dbReference type="ARBA" id="ARBA00023096"/>
    </source>
</evidence>
<evidence type="ECO:0000256" key="5">
    <source>
        <dbReference type="ARBA" id="ARBA00023027"/>
    </source>
</evidence>
<feature type="binding site" evidence="7">
    <location>
        <position position="283"/>
    </location>
    <ligand>
        <name>substrate</name>
    </ligand>
</feature>
<keyword evidence="7" id="KW-0460">Magnesium</keyword>
<dbReference type="SUPFAM" id="SSF53659">
    <property type="entry name" value="Isocitrate/Isopropylmalate dehydrogenase-like"/>
    <property type="match status" value="1"/>
</dbReference>
<evidence type="ECO:0000256" key="7">
    <source>
        <dbReference type="HAMAP-Rule" id="MF_00536"/>
    </source>
</evidence>
<sequence>MTVRGPLVASSGDPAGVGPELLAKAWLTRADHDLAPFAVVASLSHMQSVAGAIPVRAITDLSQAADLFGAALPVLDLGPLDQTPGMPTHEGARMALASLERATALTVAGEASALVTGPIAKAELQKIGFSHPGQTEFVAAACGIAADDAVMMLAGPSLRVVPMTVHVALAAVPNLLTIDLIARRIRIAARALQRDFGLARPRIAVAGLNPHAGEQGRMGDEEIRVIAPAVEQLRAEGMGVTGPLAGDTMFHAEARERYDLAVCMYHDQALIPLKALDFNAGVNVTLGLPIIRTSPDHGTAFALAGTGRASAGPTVAAIRMAADCAARRANFA</sequence>
<dbReference type="Proteomes" id="UP000283003">
    <property type="component" value="Unassembled WGS sequence"/>
</dbReference>
<feature type="binding site" evidence="7">
    <location>
        <position position="211"/>
    </location>
    <ligand>
        <name>a divalent metal cation</name>
        <dbReference type="ChEBI" id="CHEBI:60240"/>
        <note>ligand shared between dimeric partners</note>
    </ligand>
</feature>
<evidence type="ECO:0000313" key="9">
    <source>
        <dbReference type="Proteomes" id="UP000283003"/>
    </source>
</evidence>
<reference evidence="8 9" key="1">
    <citation type="submission" date="2018-12" db="EMBL/GenBank/DDBJ databases">
        <title>Croceicoccus ponticola sp. nov., a lipolytic bacterium isolated from seawater.</title>
        <authorList>
            <person name="Yoon J.-H."/>
        </authorList>
    </citation>
    <scope>NUCLEOTIDE SEQUENCE [LARGE SCALE GENOMIC DNA]</scope>
    <source>
        <strain evidence="8 9">GM-16</strain>
    </source>
</reference>
<evidence type="ECO:0000256" key="3">
    <source>
        <dbReference type="ARBA" id="ARBA00022857"/>
    </source>
</evidence>
<dbReference type="GO" id="GO:0008615">
    <property type="term" value="P:pyridoxine biosynthetic process"/>
    <property type="evidence" value="ECO:0007669"/>
    <property type="project" value="UniProtKB-UniRule"/>
</dbReference>
<keyword evidence="7" id="KW-0170">Cobalt</keyword>
<dbReference type="RefSeq" id="WP_127612416.1">
    <property type="nucleotide sequence ID" value="NZ_RXOL01000003.1"/>
</dbReference>
<dbReference type="OrthoDB" id="9801783at2"/>
<protein>
    <recommendedName>
        <fullName evidence="7">4-hydroxythreonine-4-phosphate dehydrogenase</fullName>
        <ecNumber evidence="7">1.1.1.262</ecNumber>
    </recommendedName>
    <alternativeName>
        <fullName evidence="7">4-(phosphohydroxy)-L-threonine dehydrogenase</fullName>
    </alternativeName>
</protein>
<dbReference type="AlphaFoldDB" id="A0A437GWX9"/>
<dbReference type="GO" id="GO:0042823">
    <property type="term" value="P:pyridoxal phosphate biosynthetic process"/>
    <property type="evidence" value="ECO:0007669"/>
    <property type="project" value="UniProtKB-UniRule"/>
</dbReference>
<keyword evidence="7" id="KW-0862">Zinc</keyword>
<comment type="caution">
    <text evidence="7">Lacks conserved residue(s) required for the propagation of feature annotation.</text>
</comment>
<keyword evidence="5 7" id="KW-0520">NAD</keyword>
<feature type="binding site" evidence="7">
    <location>
        <position position="274"/>
    </location>
    <ligand>
        <name>substrate</name>
    </ligand>
</feature>
<gene>
    <name evidence="7 8" type="primary">pdxA</name>
    <name evidence="8" type="ORF">EKN06_08060</name>
</gene>
<dbReference type="GO" id="GO:0051287">
    <property type="term" value="F:NAD binding"/>
    <property type="evidence" value="ECO:0007669"/>
    <property type="project" value="InterPro"/>
</dbReference>
<keyword evidence="6 7" id="KW-0664">Pyridoxine biosynthesis</keyword>
<name>A0A437GWX9_9SPHN</name>
<evidence type="ECO:0000256" key="2">
    <source>
        <dbReference type="ARBA" id="ARBA00022723"/>
    </source>
</evidence>
<keyword evidence="1 7" id="KW-0963">Cytoplasm</keyword>
<feature type="binding site" evidence="7">
    <location>
        <position position="266"/>
    </location>
    <ligand>
        <name>a divalent metal cation</name>
        <dbReference type="ChEBI" id="CHEBI:60240"/>
        <note>ligand shared between dimeric partners</note>
    </ligand>
</feature>